<dbReference type="RefSeq" id="WP_354416040.1">
    <property type="nucleotide sequence ID" value="NZ_JBEPLM010000007.1"/>
</dbReference>
<keyword evidence="3" id="KW-1133">Transmembrane helix</keyword>
<evidence type="ECO:0000256" key="1">
    <source>
        <dbReference type="ARBA" id="ARBA00022729"/>
    </source>
</evidence>
<feature type="domain" description="AprE-like long alpha-helical hairpin" evidence="6">
    <location>
        <begin position="192"/>
        <end position="377"/>
    </location>
</feature>
<protein>
    <submittedName>
        <fullName evidence="7">Polysaccharide export outer membrane protein</fullName>
    </submittedName>
</protein>
<dbReference type="Proteomes" id="UP001549036">
    <property type="component" value="Unassembled WGS sequence"/>
</dbReference>
<keyword evidence="3" id="KW-0812">Transmembrane</keyword>
<evidence type="ECO:0000256" key="2">
    <source>
        <dbReference type="SAM" id="Coils"/>
    </source>
</evidence>
<dbReference type="Pfam" id="PF25994">
    <property type="entry name" value="HH_AprE"/>
    <property type="match status" value="1"/>
</dbReference>
<keyword evidence="1" id="KW-0732">Signal</keyword>
<dbReference type="PANTHER" id="PTHR33619">
    <property type="entry name" value="POLYSACCHARIDE EXPORT PROTEIN GFCE-RELATED"/>
    <property type="match status" value="1"/>
</dbReference>
<dbReference type="Pfam" id="PF02563">
    <property type="entry name" value="Poly_export"/>
    <property type="match status" value="1"/>
</dbReference>
<feature type="coiled-coil region" evidence="2">
    <location>
        <begin position="330"/>
        <end position="379"/>
    </location>
</feature>
<keyword evidence="8" id="KW-1185">Reference proteome</keyword>
<evidence type="ECO:0000259" key="6">
    <source>
        <dbReference type="Pfam" id="PF25994"/>
    </source>
</evidence>
<accession>A0ABV2HV05</accession>
<dbReference type="InterPro" id="IPR019554">
    <property type="entry name" value="Soluble_ligand-bd"/>
</dbReference>
<evidence type="ECO:0000259" key="4">
    <source>
        <dbReference type="Pfam" id="PF02563"/>
    </source>
</evidence>
<evidence type="ECO:0000313" key="7">
    <source>
        <dbReference type="EMBL" id="MET3594424.1"/>
    </source>
</evidence>
<keyword evidence="3" id="KW-0472">Membrane</keyword>
<dbReference type="EMBL" id="JBEPLM010000007">
    <property type="protein sequence ID" value="MET3594424.1"/>
    <property type="molecule type" value="Genomic_DNA"/>
</dbReference>
<keyword evidence="2" id="KW-0175">Coiled coil</keyword>
<evidence type="ECO:0000256" key="3">
    <source>
        <dbReference type="SAM" id="Phobius"/>
    </source>
</evidence>
<feature type="domain" description="Polysaccharide export protein N-terminal" evidence="4">
    <location>
        <begin position="51"/>
        <end position="108"/>
    </location>
</feature>
<proteinExistence type="predicted"/>
<dbReference type="Gene3D" id="3.30.1950.10">
    <property type="entry name" value="wza like domain"/>
    <property type="match status" value="1"/>
</dbReference>
<dbReference type="InterPro" id="IPR003715">
    <property type="entry name" value="Poly_export_N"/>
</dbReference>
<name>A0ABV2HV05_9HYPH</name>
<feature type="domain" description="Soluble ligand binding" evidence="5">
    <location>
        <begin position="142"/>
        <end position="177"/>
    </location>
</feature>
<reference evidence="7 8" key="1">
    <citation type="submission" date="2024-06" db="EMBL/GenBank/DDBJ databases">
        <title>Genomic Encyclopedia of Type Strains, Phase IV (KMG-IV): sequencing the most valuable type-strain genomes for metagenomic binning, comparative biology and taxonomic classification.</title>
        <authorList>
            <person name="Goeker M."/>
        </authorList>
    </citation>
    <scope>NUCLEOTIDE SEQUENCE [LARGE SCALE GENOMIC DNA]</scope>
    <source>
        <strain evidence="7 8">DSM 29846</strain>
    </source>
</reference>
<dbReference type="Pfam" id="PF10531">
    <property type="entry name" value="SLBB"/>
    <property type="match status" value="1"/>
</dbReference>
<feature type="transmembrane region" description="Helical" evidence="3">
    <location>
        <begin position="21"/>
        <end position="37"/>
    </location>
</feature>
<evidence type="ECO:0000259" key="5">
    <source>
        <dbReference type="Pfam" id="PF10531"/>
    </source>
</evidence>
<sequence length="441" mass="48306">MSDKALRGRFRVQEQRMRADSCAGPISMFLLFAWANLSNGLALGGEYNVGGYRLQTGDVIGFAVIGNPEMQKRAVIDQSGIIVLPVLGSLNVLGKTIEDVRKEVIDVLKPKSLPQRSADGTESWTNFYPDQIIIDIEEYRPVYIDGDIATPGTQVFRPGMTVRQAVAAGGGYKLGRGELENPELTAADLGGRLDVVRIKYQESEIKAARIEAQLSGARAIEVPGSERDPSLERRHDEALEQEQKQMEALYADQEKERASIKLAITKGAERMGYLNEQQKTDQAGAAADAVELDRLKKLFEKGLVQIDRVNDAQRALLLSATRALQTNAEIARLERDQGQLQRSLEKLTDQSRIDQLADLQTERAAMAQMRAEMDSLAKQLAYVRQLREDLLAEGGRRVAIGITHSNDGKAATTEATEDTLLAPGDTITITLLAPPGPAVAN</sequence>
<gene>
    <name evidence="7" type="ORF">ABID26_003832</name>
</gene>
<dbReference type="InterPro" id="IPR049712">
    <property type="entry name" value="Poly_export"/>
</dbReference>
<dbReference type="PANTHER" id="PTHR33619:SF3">
    <property type="entry name" value="POLYSACCHARIDE EXPORT PROTEIN GFCE-RELATED"/>
    <property type="match status" value="1"/>
</dbReference>
<dbReference type="Gene3D" id="3.10.560.10">
    <property type="entry name" value="Outer membrane lipoprotein wza domain like"/>
    <property type="match status" value="1"/>
</dbReference>
<dbReference type="InterPro" id="IPR058781">
    <property type="entry name" value="HH_AprE-like"/>
</dbReference>
<comment type="caution">
    <text evidence="7">The sequence shown here is derived from an EMBL/GenBank/DDBJ whole genome shotgun (WGS) entry which is preliminary data.</text>
</comment>
<evidence type="ECO:0000313" key="8">
    <source>
        <dbReference type="Proteomes" id="UP001549036"/>
    </source>
</evidence>
<organism evidence="7 8">
    <name type="scientific">Mesorhizobium shonense</name>
    <dbReference type="NCBI Taxonomy" id="1209948"/>
    <lineage>
        <taxon>Bacteria</taxon>
        <taxon>Pseudomonadati</taxon>
        <taxon>Pseudomonadota</taxon>
        <taxon>Alphaproteobacteria</taxon>
        <taxon>Hyphomicrobiales</taxon>
        <taxon>Phyllobacteriaceae</taxon>
        <taxon>Mesorhizobium</taxon>
    </lineage>
</organism>